<keyword evidence="11" id="KW-0137">Centromere</keyword>
<evidence type="ECO:0000256" key="2">
    <source>
        <dbReference type="ARBA" id="ARBA00004629"/>
    </source>
</evidence>
<name>A0ABR4MY35_9FUNG</name>
<protein>
    <submittedName>
        <fullName evidence="15">Kinetochore-associated Ndc80 complex subunit nuf2</fullName>
    </submittedName>
</protein>
<gene>
    <name evidence="15" type="primary">NUF2</name>
    <name evidence="15" type="ORF">HK105_208313</name>
</gene>
<sequence>MDHGIPGPGTFPNLSVAELRDCLAGLDIPVSGEDITKPTPAKMLEIYEALTSLLQDVSAEQFAQPTFDVLGVMEYPDIHKDSLGLVAFYRHLYSLVSQLGVSDFSLGDILNPRKDRVIYILSGFINFCKFREERMQIFQECSLDASKLTEEKYSLERKNAELAELINQIKFRRAQEQPEVDALRATNTALAADLRELKKAQVALGAKIDNLKKEKNTSTEKQTNNQFLLSNLKQDCVRLKSRVVHSPEKLKQVIAEMNRSLQEDKAFVLAAEKKTRELTYKIELMDTVEQDIFACQKAMAECIAEQKRAEEATQKLVADREVIAQKRAELRDQEIRDQQLQRQLKAANEKMARLEQHQAAKQQAGNARIAALKEEHERLSVERAAAQARADENERVTATMDDKTSQLRLTMDAELSSIMADFDRLALDLDVYQQELIAAMF</sequence>
<dbReference type="Pfam" id="PF18595">
    <property type="entry name" value="Nuf2_DHR10-like"/>
    <property type="match status" value="1"/>
</dbReference>
<feature type="domain" description="Nuf2 DHR10-like" evidence="14">
    <location>
        <begin position="259"/>
        <end position="374"/>
    </location>
</feature>
<dbReference type="PANTHER" id="PTHR21650:SF2">
    <property type="entry name" value="KINETOCHORE PROTEIN NUF2"/>
    <property type="match status" value="1"/>
</dbReference>
<dbReference type="EMBL" id="JADGIZ020000074">
    <property type="protein sequence ID" value="KAL2912180.1"/>
    <property type="molecule type" value="Genomic_DNA"/>
</dbReference>
<evidence type="ECO:0000256" key="12">
    <source>
        <dbReference type="SAM" id="Coils"/>
    </source>
</evidence>
<keyword evidence="10" id="KW-0131">Cell cycle</keyword>
<reference evidence="15 16" key="1">
    <citation type="submission" date="2023-09" db="EMBL/GenBank/DDBJ databases">
        <title>Pangenome analysis of Batrachochytrium dendrobatidis and related Chytrids.</title>
        <authorList>
            <person name="Yacoub M.N."/>
            <person name="Stajich J.E."/>
            <person name="James T.Y."/>
        </authorList>
    </citation>
    <scope>NUCLEOTIDE SEQUENCE [LARGE SCALE GENOMIC DNA]</scope>
    <source>
        <strain evidence="15 16">JEL0888</strain>
    </source>
</reference>
<keyword evidence="16" id="KW-1185">Reference proteome</keyword>
<evidence type="ECO:0000259" key="13">
    <source>
        <dbReference type="Pfam" id="PF03800"/>
    </source>
</evidence>
<dbReference type="Proteomes" id="UP001527925">
    <property type="component" value="Unassembled WGS sequence"/>
</dbReference>
<evidence type="ECO:0000256" key="5">
    <source>
        <dbReference type="ARBA" id="ARBA00022618"/>
    </source>
</evidence>
<proteinExistence type="inferred from homology"/>
<comment type="similarity">
    <text evidence="3">Belongs to the NUF2 family.</text>
</comment>
<evidence type="ECO:0000256" key="1">
    <source>
        <dbReference type="ARBA" id="ARBA00004123"/>
    </source>
</evidence>
<dbReference type="InterPro" id="IPR038275">
    <property type="entry name" value="Nuf2_N_sf"/>
</dbReference>
<comment type="caution">
    <text evidence="15">The sequence shown here is derived from an EMBL/GenBank/DDBJ whole genome shotgun (WGS) entry which is preliminary data.</text>
</comment>
<comment type="subcellular location">
    <subcellularLocation>
        <location evidence="2">Chromosome</location>
        <location evidence="2">Centromere</location>
        <location evidence="2">Kinetochore</location>
    </subcellularLocation>
    <subcellularLocation>
        <location evidence="1">Nucleus</location>
    </subcellularLocation>
</comment>
<feature type="coiled-coil region" evidence="12">
    <location>
        <begin position="145"/>
        <end position="214"/>
    </location>
</feature>
<evidence type="ECO:0000259" key="14">
    <source>
        <dbReference type="Pfam" id="PF18595"/>
    </source>
</evidence>
<keyword evidence="4" id="KW-0158">Chromosome</keyword>
<keyword evidence="5" id="KW-0132">Cell division</keyword>
<organism evidence="15 16">
    <name type="scientific">Polyrhizophydium stewartii</name>
    <dbReference type="NCBI Taxonomy" id="2732419"/>
    <lineage>
        <taxon>Eukaryota</taxon>
        <taxon>Fungi</taxon>
        <taxon>Fungi incertae sedis</taxon>
        <taxon>Chytridiomycota</taxon>
        <taxon>Chytridiomycota incertae sedis</taxon>
        <taxon>Chytridiomycetes</taxon>
        <taxon>Rhizophydiales</taxon>
        <taxon>Rhizophydiales incertae sedis</taxon>
        <taxon>Polyrhizophydium</taxon>
    </lineage>
</organism>
<dbReference type="PANTHER" id="PTHR21650">
    <property type="entry name" value="MEMBRALIN/KINETOCHORE PROTEIN NUF2"/>
    <property type="match status" value="1"/>
</dbReference>
<evidence type="ECO:0000256" key="11">
    <source>
        <dbReference type="ARBA" id="ARBA00023328"/>
    </source>
</evidence>
<evidence type="ECO:0000313" key="16">
    <source>
        <dbReference type="Proteomes" id="UP001527925"/>
    </source>
</evidence>
<evidence type="ECO:0000256" key="8">
    <source>
        <dbReference type="ARBA" id="ARBA00023054"/>
    </source>
</evidence>
<dbReference type="InterPro" id="IPR005549">
    <property type="entry name" value="Kinetochore_Nuf2_N"/>
</dbReference>
<evidence type="ECO:0000313" key="15">
    <source>
        <dbReference type="EMBL" id="KAL2912180.1"/>
    </source>
</evidence>
<evidence type="ECO:0000256" key="9">
    <source>
        <dbReference type="ARBA" id="ARBA00023242"/>
    </source>
</evidence>
<dbReference type="Gene3D" id="1.10.418.60">
    <property type="entry name" value="Ncd80 complex, Nuf2 subunit"/>
    <property type="match status" value="1"/>
</dbReference>
<keyword evidence="8 12" id="KW-0175">Coiled coil</keyword>
<feature type="coiled-coil region" evidence="12">
    <location>
        <begin position="295"/>
        <end position="389"/>
    </location>
</feature>
<evidence type="ECO:0000256" key="4">
    <source>
        <dbReference type="ARBA" id="ARBA00022454"/>
    </source>
</evidence>
<dbReference type="Pfam" id="PF03800">
    <property type="entry name" value="Nuf2"/>
    <property type="match status" value="1"/>
</dbReference>
<evidence type="ECO:0000256" key="10">
    <source>
        <dbReference type="ARBA" id="ARBA00023306"/>
    </source>
</evidence>
<evidence type="ECO:0000256" key="6">
    <source>
        <dbReference type="ARBA" id="ARBA00022776"/>
    </source>
</evidence>
<keyword evidence="7" id="KW-0995">Kinetochore</keyword>
<feature type="domain" description="Kinetochore protein Nuf2 N-terminal" evidence="13">
    <location>
        <begin position="10"/>
        <end position="141"/>
    </location>
</feature>
<keyword evidence="6" id="KW-0498">Mitosis</keyword>
<evidence type="ECO:0000256" key="7">
    <source>
        <dbReference type="ARBA" id="ARBA00022838"/>
    </source>
</evidence>
<keyword evidence="9" id="KW-0539">Nucleus</keyword>
<evidence type="ECO:0000256" key="3">
    <source>
        <dbReference type="ARBA" id="ARBA00005498"/>
    </source>
</evidence>
<accession>A0ABR4MY35</accession>
<dbReference type="InterPro" id="IPR041112">
    <property type="entry name" value="Nuf2_DHR10-like"/>
</dbReference>